<evidence type="ECO:0000313" key="3">
    <source>
        <dbReference type="Proteomes" id="UP000518904"/>
    </source>
</evidence>
<dbReference type="PROSITE" id="PS51257">
    <property type="entry name" value="PROKAR_LIPOPROTEIN"/>
    <property type="match status" value="1"/>
</dbReference>
<evidence type="ECO:0000256" key="1">
    <source>
        <dbReference type="SAM" id="SignalP"/>
    </source>
</evidence>
<reference evidence="2 3" key="1">
    <citation type="submission" date="2020-04" db="EMBL/GenBank/DDBJ databases">
        <title>Whole-genome sequencing of Vibrio spp. from China reveals different genetic environments of blaCTX-M-14 among diverse lineages.</title>
        <authorList>
            <person name="Zheng Z."/>
            <person name="Ye L."/>
            <person name="Chen S."/>
        </authorList>
    </citation>
    <scope>NUCLEOTIDE SEQUENCE [LARGE SCALE GENOMIC DNA]</scope>
    <source>
        <strain evidence="2 3">Vb0551</strain>
    </source>
</reference>
<feature type="signal peptide" evidence="1">
    <location>
        <begin position="1"/>
        <end position="42"/>
    </location>
</feature>
<evidence type="ECO:0000313" key="2">
    <source>
        <dbReference type="EMBL" id="NMU84021.1"/>
    </source>
</evidence>
<keyword evidence="1" id="KW-0732">Signal</keyword>
<accession>A0A7Y0XCP5</accession>
<dbReference type="AlphaFoldDB" id="A0A7Y0XCP5"/>
<proteinExistence type="predicted"/>
<protein>
    <submittedName>
        <fullName evidence="2">Uncharacterized protein</fullName>
    </submittedName>
</protein>
<comment type="caution">
    <text evidence="2">The sequence shown here is derived from an EMBL/GenBank/DDBJ whole genome shotgun (WGS) entry which is preliminary data.</text>
</comment>
<dbReference type="RefSeq" id="WP_141179926.1">
    <property type="nucleotide sequence ID" value="NZ_CP041202.1"/>
</dbReference>
<dbReference type="Proteomes" id="UP000518904">
    <property type="component" value="Unassembled WGS sequence"/>
</dbReference>
<name>A0A7Y0XCP5_VIBPH</name>
<feature type="chain" id="PRO_5030838584" evidence="1">
    <location>
        <begin position="43"/>
        <end position="130"/>
    </location>
</feature>
<sequence length="130" mass="13064">MSSVFARRSGLKGAYPLAAAAVLAACSPVFLTAGLAVPFASADGTSKFAGIATFNADNSAGADGALKVEVEKQQIALLNSGDIDDSHVGTTVYFSTENSVSIDAATASRPTAGVVSEVDGDLVWVQPAVV</sequence>
<organism evidence="2 3">
    <name type="scientific">Vibrio parahaemolyticus</name>
    <dbReference type="NCBI Taxonomy" id="670"/>
    <lineage>
        <taxon>Bacteria</taxon>
        <taxon>Pseudomonadati</taxon>
        <taxon>Pseudomonadota</taxon>
        <taxon>Gammaproteobacteria</taxon>
        <taxon>Vibrionales</taxon>
        <taxon>Vibrionaceae</taxon>
        <taxon>Vibrio</taxon>
    </lineage>
</organism>
<dbReference type="EMBL" id="JABCLB010001328">
    <property type="protein sequence ID" value="NMU84021.1"/>
    <property type="molecule type" value="Genomic_DNA"/>
</dbReference>
<gene>
    <name evidence="2" type="ORF">HKB16_14125</name>
</gene>